<feature type="domain" description="TonB-dependent receptor plug" evidence="7">
    <location>
        <begin position="61"/>
        <end position="170"/>
    </location>
</feature>
<feature type="domain" description="TonB-dependent receptor-like beta-barrel" evidence="6">
    <location>
        <begin position="405"/>
        <end position="916"/>
    </location>
</feature>
<evidence type="ECO:0000256" key="5">
    <source>
        <dbReference type="RuleBase" id="RU003357"/>
    </source>
</evidence>
<comment type="similarity">
    <text evidence="2 5">Belongs to the TonB-dependent receptor family.</text>
</comment>
<dbReference type="Gene3D" id="2.40.170.20">
    <property type="entry name" value="TonB-dependent receptor, beta-barrel domain"/>
    <property type="match status" value="1"/>
</dbReference>
<organism evidence="8 9">
    <name type="scientific">Pseudaquabacterium terrae</name>
    <dbReference type="NCBI Taxonomy" id="2732868"/>
    <lineage>
        <taxon>Bacteria</taxon>
        <taxon>Pseudomonadati</taxon>
        <taxon>Pseudomonadota</taxon>
        <taxon>Betaproteobacteria</taxon>
        <taxon>Burkholderiales</taxon>
        <taxon>Sphaerotilaceae</taxon>
        <taxon>Pseudaquabacterium</taxon>
    </lineage>
</organism>
<dbReference type="InterPro" id="IPR012910">
    <property type="entry name" value="Plug_dom"/>
</dbReference>
<sequence>MGAVSESIFCDRRIGTCTLLALSGALTSAPPAVFAQPPQIVEVTGSRILRPELSGNTPAIAVDLETLGNLGFENFADMATQLPQFAAGFGASRTQSATSSPMSSGLNLVNLRNLGFARALVLINGRRTVGGTSTTTAVDFNTMPTSNIERIDIITGGASAVYGSDAVAGVINIITKKNFDGFEVGAGYGQAQRGDNRNPTGHVMWGRSFGNSGRVLATLQLDRQGQVSCRDRELCSEDFFWGTPANPLRGPPAYSDVGVGGRFFVGSNSYTRRNDSFVAGGQLIPFSLAIDGYNRNPERDLAIPTRRTMGALDAEFVITPSIRAYGELNYGKTETTAHLESIGFQSQAQGSMFGTLQATIPVGNPFIPAPLLAAVNAFNANAQPAQRIAALTWWQRLNTVGGPRGATNERETTRIALGVKGDSTLFDQPWRWDLYHVDGRTDTTLRANGLVSTSNLYHGLRVEPDPAPAGRWRCVDAAARAAGCVPINPFADYTAEMQEALRVDAISTGTGRLSNTVGTVSGTLAELPAGSLRAAAGLERRRISGFLDIASVSNQALATGTPIADTDKSTITTREAFVEALVPVLADRPGIRSLNLEAAFRRSEADRSGYDTWKIGGDWEPAPGLRLRAMRARAVRAPEPRDLSGGGAIPAALINDPCTAARRNASPIRATNCAADGVPANYAPPAGVQQGVTGRFPSNPDLAPEVATTLTLGLVWQPAQIEGLIVAVDRFKIDVQGVIAPLARQIAVDRCYDTAERQFCGSIVRGSHPLVPGATYVLVGVNQRVENIAMQSIAGVDVDIRVRWKTDFGQLDAGVLFTHYDQAILVPIAGSTPVDLLGPAGGAPNGWIRKTAAANVGWKVGNFRAHWNIRYIGDADMAVGTTAQGFPRIPAMVYHNVRAGVAFAKGGEVFFGITNVGDRTPPLFASGTVGTGDTVPGYYDVFGRSFFAGVKVRFW</sequence>
<accession>A0ABX2EGP0</accession>
<dbReference type="EMBL" id="JABRWJ010000003">
    <property type="protein sequence ID" value="NRF67793.1"/>
    <property type="molecule type" value="Genomic_DNA"/>
</dbReference>
<keyword evidence="9" id="KW-1185">Reference proteome</keyword>
<comment type="subcellular location">
    <subcellularLocation>
        <location evidence="1 5">Cell outer membrane</location>
    </subcellularLocation>
</comment>
<dbReference type="InterPro" id="IPR036942">
    <property type="entry name" value="Beta-barrel_TonB_sf"/>
</dbReference>
<dbReference type="InterPro" id="IPR000531">
    <property type="entry name" value="Beta-barrel_TonB"/>
</dbReference>
<keyword evidence="3 5" id="KW-0472">Membrane</keyword>
<evidence type="ECO:0000256" key="4">
    <source>
        <dbReference type="ARBA" id="ARBA00023237"/>
    </source>
</evidence>
<gene>
    <name evidence="8" type="ORF">HLB44_12440</name>
</gene>
<keyword evidence="5" id="KW-0798">TonB box</keyword>
<proteinExistence type="inferred from homology"/>
<keyword evidence="8" id="KW-0675">Receptor</keyword>
<dbReference type="InterPro" id="IPR037066">
    <property type="entry name" value="Plug_dom_sf"/>
</dbReference>
<name>A0ABX2EGP0_9BURK</name>
<protein>
    <submittedName>
        <fullName evidence="8">TonB-dependent receptor</fullName>
    </submittedName>
</protein>
<dbReference type="Gene3D" id="2.170.130.10">
    <property type="entry name" value="TonB-dependent receptor, plug domain"/>
    <property type="match status" value="1"/>
</dbReference>
<dbReference type="Pfam" id="PF07715">
    <property type="entry name" value="Plug"/>
    <property type="match status" value="1"/>
</dbReference>
<evidence type="ECO:0000256" key="3">
    <source>
        <dbReference type="ARBA" id="ARBA00023136"/>
    </source>
</evidence>
<reference evidence="8 9" key="1">
    <citation type="submission" date="2020-05" db="EMBL/GenBank/DDBJ databases">
        <title>Aquincola sp. isolate from soil.</title>
        <authorList>
            <person name="Han J."/>
            <person name="Kim D.-U."/>
        </authorList>
    </citation>
    <scope>NUCLEOTIDE SEQUENCE [LARGE SCALE GENOMIC DNA]</scope>
    <source>
        <strain evidence="8 9">S2</strain>
    </source>
</reference>
<evidence type="ECO:0000313" key="8">
    <source>
        <dbReference type="EMBL" id="NRF67793.1"/>
    </source>
</evidence>
<evidence type="ECO:0000256" key="1">
    <source>
        <dbReference type="ARBA" id="ARBA00004442"/>
    </source>
</evidence>
<dbReference type="PANTHER" id="PTHR47234:SF2">
    <property type="entry name" value="TONB-DEPENDENT RECEPTOR"/>
    <property type="match status" value="1"/>
</dbReference>
<dbReference type="RefSeq" id="WP_173122880.1">
    <property type="nucleotide sequence ID" value="NZ_JABRWJ010000003.1"/>
</dbReference>
<comment type="caution">
    <text evidence="8">The sequence shown here is derived from an EMBL/GenBank/DDBJ whole genome shotgun (WGS) entry which is preliminary data.</text>
</comment>
<dbReference type="SUPFAM" id="SSF56935">
    <property type="entry name" value="Porins"/>
    <property type="match status" value="1"/>
</dbReference>
<dbReference type="Pfam" id="PF00593">
    <property type="entry name" value="TonB_dep_Rec_b-barrel"/>
    <property type="match status" value="1"/>
</dbReference>
<evidence type="ECO:0000259" key="7">
    <source>
        <dbReference type="Pfam" id="PF07715"/>
    </source>
</evidence>
<keyword evidence="4" id="KW-0998">Cell outer membrane</keyword>
<evidence type="ECO:0000259" key="6">
    <source>
        <dbReference type="Pfam" id="PF00593"/>
    </source>
</evidence>
<dbReference type="PANTHER" id="PTHR47234">
    <property type="match status" value="1"/>
</dbReference>
<evidence type="ECO:0000256" key="2">
    <source>
        <dbReference type="ARBA" id="ARBA00009810"/>
    </source>
</evidence>
<dbReference type="Proteomes" id="UP000737171">
    <property type="component" value="Unassembled WGS sequence"/>
</dbReference>
<evidence type="ECO:0000313" key="9">
    <source>
        <dbReference type="Proteomes" id="UP000737171"/>
    </source>
</evidence>